<reference evidence="3 4" key="1">
    <citation type="submission" date="2017-03" db="EMBL/GenBank/DDBJ databases">
        <title>An alternative strategy for trypanosome survival in the mammalian bloodstream revealed through genome and transcriptome analysis of the ubiquitous bovine parasite Trypanosoma (Megatrypanum) theileri.</title>
        <authorList>
            <person name="Kelly S."/>
            <person name="Ivens A."/>
            <person name="Mott A."/>
            <person name="O'Neill E."/>
            <person name="Emms D."/>
            <person name="Macleod O."/>
            <person name="Voorheis P."/>
            <person name="Matthews J."/>
            <person name="Matthews K."/>
            <person name="Carrington M."/>
        </authorList>
    </citation>
    <scope>NUCLEOTIDE SEQUENCE [LARGE SCALE GENOMIC DNA]</scope>
    <source>
        <strain evidence="3">Edinburgh</strain>
    </source>
</reference>
<name>A0A1X0NZA9_9TRYP</name>
<gene>
    <name evidence="3" type="ORF">TM35_000102950</name>
</gene>
<keyword evidence="4" id="KW-1185">Reference proteome</keyword>
<evidence type="ECO:0000256" key="2">
    <source>
        <dbReference type="SAM" id="SignalP"/>
    </source>
</evidence>
<evidence type="ECO:0000313" key="3">
    <source>
        <dbReference type="EMBL" id="ORC90027.1"/>
    </source>
</evidence>
<protein>
    <recommendedName>
        <fullName evidence="5">Mucin TcMUCII</fullName>
    </recommendedName>
</protein>
<feature type="region of interest" description="Disordered" evidence="1">
    <location>
        <begin position="90"/>
        <end position="306"/>
    </location>
</feature>
<sequence length="327" mass="33572">MVLRCVLCFFALLLSVASLCVSAGETGAGAAVGPDTLCIPGSSEPPCPAGGGGGGHPPGTILPAVKQQEVEGTGGDNDLISRPETLAETVNLNSQGNPQGNLKPPGKRENEPQPPLSSLPTQPHVPGSVTELNPTHDGAQIHEQTSQGKASGSLPANDLTTPVEDGQDEESKKNSEEQQPLHSASRTNGNSNDRQSSLPQVQEPSSAGTPESQKEEPNVNSDSSKDENTFNQKGSDSQSSSSTSTEPPGAPSPQETEGTTTSVTVNTDNGTTTSAETTTTTTTTTTLPPELTNNKKGDADSSSSISSSVWVRVPLLIVVTLACILVC</sequence>
<proteinExistence type="predicted"/>
<evidence type="ECO:0000256" key="1">
    <source>
        <dbReference type="SAM" id="MobiDB-lite"/>
    </source>
</evidence>
<accession>A0A1X0NZA9</accession>
<dbReference type="RefSeq" id="XP_028884093.1">
    <property type="nucleotide sequence ID" value="XM_029024786.1"/>
</dbReference>
<feature type="region of interest" description="Disordered" evidence="1">
    <location>
        <begin position="43"/>
        <end position="62"/>
    </location>
</feature>
<evidence type="ECO:0000313" key="4">
    <source>
        <dbReference type="Proteomes" id="UP000192257"/>
    </source>
</evidence>
<feature type="compositionally biased region" description="Polar residues" evidence="1">
    <location>
        <begin position="177"/>
        <end position="211"/>
    </location>
</feature>
<dbReference type="EMBL" id="NBCO01000010">
    <property type="protein sequence ID" value="ORC90027.1"/>
    <property type="molecule type" value="Genomic_DNA"/>
</dbReference>
<feature type="compositionally biased region" description="Polar residues" evidence="1">
    <location>
        <begin position="90"/>
        <end position="100"/>
    </location>
</feature>
<feature type="compositionally biased region" description="Low complexity" evidence="1">
    <location>
        <begin position="235"/>
        <end position="292"/>
    </location>
</feature>
<dbReference type="Proteomes" id="UP000192257">
    <property type="component" value="Unassembled WGS sequence"/>
</dbReference>
<feature type="signal peptide" evidence="2">
    <location>
        <begin position="1"/>
        <end position="23"/>
    </location>
</feature>
<feature type="chain" id="PRO_5012981610" description="Mucin TcMUCII" evidence="2">
    <location>
        <begin position="24"/>
        <end position="327"/>
    </location>
</feature>
<dbReference type="AlphaFoldDB" id="A0A1X0NZA9"/>
<comment type="caution">
    <text evidence="3">The sequence shown here is derived from an EMBL/GenBank/DDBJ whole genome shotgun (WGS) entry which is preliminary data.</text>
</comment>
<keyword evidence="2" id="KW-0732">Signal</keyword>
<evidence type="ECO:0008006" key="5">
    <source>
        <dbReference type="Google" id="ProtNLM"/>
    </source>
</evidence>
<feature type="compositionally biased region" description="Basic and acidic residues" evidence="1">
    <location>
        <begin position="212"/>
        <end position="228"/>
    </location>
</feature>
<dbReference type="GeneID" id="39984566"/>
<organism evidence="3 4">
    <name type="scientific">Trypanosoma theileri</name>
    <dbReference type="NCBI Taxonomy" id="67003"/>
    <lineage>
        <taxon>Eukaryota</taxon>
        <taxon>Discoba</taxon>
        <taxon>Euglenozoa</taxon>
        <taxon>Kinetoplastea</taxon>
        <taxon>Metakinetoplastina</taxon>
        <taxon>Trypanosomatida</taxon>
        <taxon>Trypanosomatidae</taxon>
        <taxon>Trypanosoma</taxon>
    </lineage>
</organism>
<dbReference type="VEuPathDB" id="TriTrypDB:TM35_000102950"/>